<dbReference type="Pfam" id="PF00583">
    <property type="entry name" value="Acetyltransf_1"/>
    <property type="match status" value="1"/>
</dbReference>
<dbReference type="Gene3D" id="3.40.630.30">
    <property type="match status" value="1"/>
</dbReference>
<dbReference type="InterPro" id="IPR000182">
    <property type="entry name" value="GNAT_dom"/>
</dbReference>
<dbReference type="RefSeq" id="WP_207856205.1">
    <property type="nucleotide sequence ID" value="NZ_JAFREP010000001.1"/>
</dbReference>
<dbReference type="PANTHER" id="PTHR43617">
    <property type="entry name" value="L-AMINO ACID N-ACETYLTRANSFERASE"/>
    <property type="match status" value="1"/>
</dbReference>
<feature type="domain" description="N-acetyltransferase" evidence="1">
    <location>
        <begin position="7"/>
        <end position="160"/>
    </location>
</feature>
<dbReference type="GO" id="GO:0016747">
    <property type="term" value="F:acyltransferase activity, transferring groups other than amino-acyl groups"/>
    <property type="evidence" value="ECO:0007669"/>
    <property type="project" value="InterPro"/>
</dbReference>
<proteinExistence type="predicted"/>
<comment type="caution">
    <text evidence="2">The sequence shown here is derived from an EMBL/GenBank/DDBJ whole genome shotgun (WGS) entry which is preliminary data.</text>
</comment>
<evidence type="ECO:0000313" key="3">
    <source>
        <dbReference type="Proteomes" id="UP000664417"/>
    </source>
</evidence>
<dbReference type="AlphaFoldDB" id="A0A8J7Q5F8"/>
<evidence type="ECO:0000313" key="2">
    <source>
        <dbReference type="EMBL" id="MBO1316969.1"/>
    </source>
</evidence>
<dbReference type="CDD" id="cd04301">
    <property type="entry name" value="NAT_SF"/>
    <property type="match status" value="1"/>
</dbReference>
<dbReference type="InterPro" id="IPR016181">
    <property type="entry name" value="Acyl_CoA_acyltransferase"/>
</dbReference>
<sequence>MTDQPRIQLRPWQEHDLPLLKEVFISTRWDEFIGAGMPEEQLRPLMDQQFHAQHTHYHKAWPEADYDIILIDGEPAGRLYVDRDRKVELRIIDIALLPAFRGRGIGSRMLRELIAEAHGQGKAVRIHVEHNNPALRLYERLGFKHIDDSGVYYLMEHPAPEPATEGAS</sequence>
<name>A0A8J7Q5F8_9BACT</name>
<dbReference type="InterPro" id="IPR050276">
    <property type="entry name" value="MshD_Acetyltransferase"/>
</dbReference>
<protein>
    <submittedName>
        <fullName evidence="2">GNAT family N-acetyltransferase</fullName>
    </submittedName>
</protein>
<organism evidence="2 3">
    <name type="scientific">Acanthopleuribacter pedis</name>
    <dbReference type="NCBI Taxonomy" id="442870"/>
    <lineage>
        <taxon>Bacteria</taxon>
        <taxon>Pseudomonadati</taxon>
        <taxon>Acidobacteriota</taxon>
        <taxon>Holophagae</taxon>
        <taxon>Acanthopleuribacterales</taxon>
        <taxon>Acanthopleuribacteraceae</taxon>
        <taxon>Acanthopleuribacter</taxon>
    </lineage>
</organism>
<accession>A0A8J7Q5F8</accession>
<keyword evidence="3" id="KW-1185">Reference proteome</keyword>
<gene>
    <name evidence="2" type="ORF">J3U88_00755</name>
</gene>
<dbReference type="PROSITE" id="PS51186">
    <property type="entry name" value="GNAT"/>
    <property type="match status" value="1"/>
</dbReference>
<reference evidence="2" key="1">
    <citation type="submission" date="2021-03" db="EMBL/GenBank/DDBJ databases">
        <authorList>
            <person name="Wang G."/>
        </authorList>
    </citation>
    <scope>NUCLEOTIDE SEQUENCE</scope>
    <source>
        <strain evidence="2">KCTC 12899</strain>
    </source>
</reference>
<dbReference type="Proteomes" id="UP000664417">
    <property type="component" value="Unassembled WGS sequence"/>
</dbReference>
<evidence type="ECO:0000259" key="1">
    <source>
        <dbReference type="PROSITE" id="PS51186"/>
    </source>
</evidence>
<dbReference type="SUPFAM" id="SSF55729">
    <property type="entry name" value="Acyl-CoA N-acyltransferases (Nat)"/>
    <property type="match status" value="1"/>
</dbReference>
<dbReference type="EMBL" id="JAFREP010000001">
    <property type="protein sequence ID" value="MBO1316969.1"/>
    <property type="molecule type" value="Genomic_DNA"/>
</dbReference>
<dbReference type="PANTHER" id="PTHR43617:SF30">
    <property type="entry name" value="HISTONE ACETYLTRANSFERASE"/>
    <property type="match status" value="1"/>
</dbReference>